<dbReference type="GO" id="GO:0001682">
    <property type="term" value="P:tRNA 5'-leader removal"/>
    <property type="evidence" value="ECO:0007669"/>
    <property type="project" value="UniProtKB-UniRule"/>
</dbReference>
<evidence type="ECO:0000256" key="8">
    <source>
        <dbReference type="HAMAP-Rule" id="MF_00757"/>
    </source>
</evidence>
<comment type="caution">
    <text evidence="9">The sequence shown here is derived from an EMBL/GenBank/DDBJ whole genome shotgun (WGS) entry which is preliminary data.</text>
</comment>
<evidence type="ECO:0000256" key="1">
    <source>
        <dbReference type="ARBA" id="ARBA00022490"/>
    </source>
</evidence>
<feature type="binding site" evidence="8">
    <location>
        <position position="54"/>
    </location>
    <ligand>
        <name>Zn(2+)</name>
        <dbReference type="ChEBI" id="CHEBI:29105"/>
    </ligand>
</feature>
<evidence type="ECO:0000256" key="3">
    <source>
        <dbReference type="ARBA" id="ARBA00022722"/>
    </source>
</evidence>
<dbReference type="GO" id="GO:0030677">
    <property type="term" value="C:ribonuclease P complex"/>
    <property type="evidence" value="ECO:0007669"/>
    <property type="project" value="UniProtKB-UniRule"/>
</dbReference>
<dbReference type="GO" id="GO:0005737">
    <property type="term" value="C:cytoplasm"/>
    <property type="evidence" value="ECO:0007669"/>
    <property type="project" value="UniProtKB-SubCell"/>
</dbReference>
<dbReference type="Pfam" id="PF04032">
    <property type="entry name" value="Rpr2"/>
    <property type="match status" value="1"/>
</dbReference>
<dbReference type="RefSeq" id="WP_124178311.1">
    <property type="nucleotide sequence ID" value="NZ_REFY01000003.1"/>
</dbReference>
<comment type="subunit">
    <text evidence="8">Consists of a catalytic RNA component and at least 4-5 protein subunits.</text>
</comment>
<organism evidence="9 10">
    <name type="scientific">Natrarchaeobius halalkaliphilus</name>
    <dbReference type="NCBI Taxonomy" id="1679091"/>
    <lineage>
        <taxon>Archaea</taxon>
        <taxon>Methanobacteriati</taxon>
        <taxon>Methanobacteriota</taxon>
        <taxon>Stenosarchaea group</taxon>
        <taxon>Halobacteria</taxon>
        <taxon>Halobacteriales</taxon>
        <taxon>Natrialbaceae</taxon>
        <taxon>Natrarchaeobius</taxon>
    </lineage>
</organism>
<keyword evidence="1 8" id="KW-0963">Cytoplasm</keyword>
<reference evidence="9 10" key="1">
    <citation type="submission" date="2018-10" db="EMBL/GenBank/DDBJ databases">
        <title>Natrarchaeobius chitinivorans gen. nov., sp. nov., and Natrarchaeobius haloalkaliphilus sp. nov., alkaliphilic, chitin-utilizing haloarchaea from hypersaline alkaline lakes.</title>
        <authorList>
            <person name="Sorokin D.Y."/>
            <person name="Elcheninov A.G."/>
            <person name="Kostrikina N.A."/>
            <person name="Bale N.J."/>
            <person name="Sinninghe Damste J.S."/>
            <person name="Khijniak T.V."/>
            <person name="Kublanov I.V."/>
            <person name="Toshchakov S.V."/>
        </authorList>
    </citation>
    <scope>NUCLEOTIDE SEQUENCE [LARGE SCALE GENOMIC DNA]</scope>
    <source>
        <strain evidence="9 10">AArcht-Sl</strain>
    </source>
</reference>
<evidence type="ECO:0000256" key="4">
    <source>
        <dbReference type="ARBA" id="ARBA00022723"/>
    </source>
</evidence>
<keyword evidence="7 8" id="KW-0862">Zinc</keyword>
<keyword evidence="5 8" id="KW-0255">Endonuclease</keyword>
<proteinExistence type="inferred from homology"/>
<dbReference type="InterPro" id="IPR007175">
    <property type="entry name" value="Rpr2/Snm1/Rpp21"/>
</dbReference>
<keyword evidence="10" id="KW-1185">Reference proteome</keyword>
<feature type="binding site" evidence="8">
    <location>
        <position position="82"/>
    </location>
    <ligand>
        <name>Zn(2+)</name>
        <dbReference type="ChEBI" id="CHEBI:29105"/>
    </ligand>
</feature>
<evidence type="ECO:0000313" key="9">
    <source>
        <dbReference type="EMBL" id="RQG90208.1"/>
    </source>
</evidence>
<dbReference type="EMBL" id="REFY01000003">
    <property type="protein sequence ID" value="RQG90208.1"/>
    <property type="molecule type" value="Genomic_DNA"/>
</dbReference>
<keyword evidence="4 8" id="KW-0479">Metal-binding</keyword>
<dbReference type="GO" id="GO:0004526">
    <property type="term" value="F:ribonuclease P activity"/>
    <property type="evidence" value="ECO:0007669"/>
    <property type="project" value="UniProtKB-UniRule"/>
</dbReference>
<evidence type="ECO:0000313" key="10">
    <source>
        <dbReference type="Proteomes" id="UP000273828"/>
    </source>
</evidence>
<comment type="subcellular location">
    <subcellularLocation>
        <location evidence="8">Cytoplasm</location>
    </subcellularLocation>
</comment>
<dbReference type="PIRSF" id="PIRSF004878">
    <property type="entry name" value="RNase_P_4"/>
    <property type="match status" value="1"/>
</dbReference>
<evidence type="ECO:0000256" key="7">
    <source>
        <dbReference type="ARBA" id="ARBA00022833"/>
    </source>
</evidence>
<dbReference type="OrthoDB" id="10058at2157"/>
<dbReference type="InterPro" id="IPR016432">
    <property type="entry name" value="RNP4"/>
</dbReference>
<dbReference type="HAMAP" id="MF_00757">
    <property type="entry name" value="RNase_P_4"/>
    <property type="match status" value="1"/>
</dbReference>
<dbReference type="Gene3D" id="1.20.5.420">
    <property type="entry name" value="Immunoglobulin FC, subunit C"/>
    <property type="match status" value="1"/>
</dbReference>
<comment type="cofactor">
    <cofactor evidence="8">
        <name>Zn(2+)</name>
        <dbReference type="ChEBI" id="CHEBI:29105"/>
    </cofactor>
    <text evidence="8">Binds 1 zinc ion per subunit.</text>
</comment>
<dbReference type="PANTHER" id="PTHR14742">
    <property type="entry name" value="RIBONUCLEASE P SUBUNIT P21"/>
    <property type="match status" value="1"/>
</dbReference>
<dbReference type="AlphaFoldDB" id="A0A3N6LMG2"/>
<keyword evidence="3 8" id="KW-0540">Nuclease</keyword>
<comment type="catalytic activity">
    <reaction evidence="8">
        <text>Endonucleolytic cleavage of RNA, removing 5'-extranucleotides from tRNA precursor.</text>
        <dbReference type="EC" id="3.1.26.5"/>
    </reaction>
</comment>
<comment type="function">
    <text evidence="8">Part of ribonuclease P, a protein complex that generates mature tRNA molecules by cleaving their 5'-ends.</text>
</comment>
<dbReference type="EC" id="3.1.26.5" evidence="8"/>
<gene>
    <name evidence="8" type="primary">rnp4</name>
    <name evidence="9" type="ORF">EA462_09485</name>
</gene>
<evidence type="ECO:0000256" key="6">
    <source>
        <dbReference type="ARBA" id="ARBA00022801"/>
    </source>
</evidence>
<dbReference type="PANTHER" id="PTHR14742:SF0">
    <property type="entry name" value="RIBONUCLEASE P PROTEIN SUBUNIT P21"/>
    <property type="match status" value="1"/>
</dbReference>
<evidence type="ECO:0000256" key="5">
    <source>
        <dbReference type="ARBA" id="ARBA00022759"/>
    </source>
</evidence>
<protein>
    <recommendedName>
        <fullName evidence="8">Ribonuclease P protein component 4</fullName>
        <shortName evidence="8">RNase P component 4</shortName>
        <ecNumber evidence="8">3.1.26.5</ecNumber>
    </recommendedName>
    <alternativeName>
        <fullName evidence="8">Rpp21</fullName>
    </alternativeName>
</protein>
<evidence type="ECO:0000256" key="2">
    <source>
        <dbReference type="ARBA" id="ARBA00022694"/>
    </source>
</evidence>
<sequence length="92" mass="10581">MDVAAERIDRLHDLARAAAAADDDDRAREYVRLARRIAERNRLTLPRSFRRFTCDSCDSYLRPGKNARVRLQDGHVVVSCDCGSHARYPYET</sequence>
<feature type="binding site" evidence="8">
    <location>
        <position position="80"/>
    </location>
    <ligand>
        <name>Zn(2+)</name>
        <dbReference type="ChEBI" id="CHEBI:29105"/>
    </ligand>
</feature>
<dbReference type="Gene3D" id="6.20.50.20">
    <property type="match status" value="1"/>
</dbReference>
<dbReference type="GO" id="GO:0008270">
    <property type="term" value="F:zinc ion binding"/>
    <property type="evidence" value="ECO:0007669"/>
    <property type="project" value="UniProtKB-UniRule"/>
</dbReference>
<comment type="similarity">
    <text evidence="8">Belongs to the eukaryotic/archaeal RNase P protein component 4 family.</text>
</comment>
<name>A0A3N6LMG2_9EURY</name>
<feature type="binding site" evidence="8">
    <location>
        <position position="57"/>
    </location>
    <ligand>
        <name>Zn(2+)</name>
        <dbReference type="ChEBI" id="CHEBI:29105"/>
    </ligand>
</feature>
<keyword evidence="2 8" id="KW-0819">tRNA processing</keyword>
<keyword evidence="6 8" id="KW-0378">Hydrolase</keyword>
<dbReference type="Proteomes" id="UP000273828">
    <property type="component" value="Unassembled WGS sequence"/>
</dbReference>
<accession>A0A3N6LMG2</accession>